<reference evidence="15" key="1">
    <citation type="submission" date="2021-02" db="EMBL/GenBank/DDBJ databases">
        <title>First Annotated Genome of the Yellow-green Alga Tribonema minus.</title>
        <authorList>
            <person name="Mahan K.M."/>
        </authorList>
    </citation>
    <scope>NUCLEOTIDE SEQUENCE</scope>
    <source>
        <strain evidence="15">UTEX B ZZ1240</strain>
    </source>
</reference>
<feature type="transmembrane region" description="Helical" evidence="13">
    <location>
        <begin position="262"/>
        <end position="285"/>
    </location>
</feature>
<protein>
    <submittedName>
        <fullName evidence="15">Fatty acid desaturase-domain-containing protein</fullName>
    </submittedName>
</protein>
<keyword evidence="7 13" id="KW-1133">Transmembrane helix</keyword>
<dbReference type="Pfam" id="PF00487">
    <property type="entry name" value="FA_desaturase"/>
    <property type="match status" value="1"/>
</dbReference>
<feature type="region of interest" description="Disordered" evidence="12">
    <location>
        <begin position="675"/>
        <end position="697"/>
    </location>
</feature>
<dbReference type="CDD" id="cd03512">
    <property type="entry name" value="Alkane-hydroxylase"/>
    <property type="match status" value="1"/>
</dbReference>
<comment type="subcellular location">
    <subcellularLocation>
        <location evidence="1">Cell inner membrane</location>
        <topology evidence="1">Multi-pass membrane protein</topology>
    </subcellularLocation>
</comment>
<dbReference type="EMBL" id="JAFCMP010000246">
    <property type="protein sequence ID" value="KAG5182454.1"/>
    <property type="molecule type" value="Genomic_DNA"/>
</dbReference>
<comment type="similarity">
    <text evidence="2">Belongs to the fatty acid desaturase type 1 family. AlkB subfamily.</text>
</comment>
<feature type="transmembrane region" description="Helical" evidence="13">
    <location>
        <begin position="519"/>
        <end position="543"/>
    </location>
</feature>
<accession>A0A836CE88</accession>
<evidence type="ECO:0000256" key="10">
    <source>
        <dbReference type="ARBA" id="ARBA00023033"/>
    </source>
</evidence>
<evidence type="ECO:0000259" key="14">
    <source>
        <dbReference type="PROSITE" id="PS50076"/>
    </source>
</evidence>
<dbReference type="AlphaFoldDB" id="A0A836CE88"/>
<gene>
    <name evidence="15" type="ORF">JKP88DRAFT_348893</name>
</gene>
<name>A0A836CE88_9STRA</name>
<evidence type="ECO:0000256" key="9">
    <source>
        <dbReference type="ARBA" id="ARBA00023004"/>
    </source>
</evidence>
<comment type="caution">
    <text evidence="15">The sequence shown here is derived from an EMBL/GenBank/DDBJ whole genome shotgun (WGS) entry which is preliminary data.</text>
</comment>
<evidence type="ECO:0000256" key="2">
    <source>
        <dbReference type="ARBA" id="ARBA00010823"/>
    </source>
</evidence>
<feature type="transmembrane region" description="Helical" evidence="13">
    <location>
        <begin position="375"/>
        <end position="396"/>
    </location>
</feature>
<evidence type="ECO:0000313" key="15">
    <source>
        <dbReference type="EMBL" id="KAG5182454.1"/>
    </source>
</evidence>
<dbReference type="GO" id="GO:0005886">
    <property type="term" value="C:plasma membrane"/>
    <property type="evidence" value="ECO:0007669"/>
    <property type="project" value="UniProtKB-SubCell"/>
</dbReference>
<evidence type="ECO:0000313" key="16">
    <source>
        <dbReference type="Proteomes" id="UP000664859"/>
    </source>
</evidence>
<keyword evidence="9" id="KW-0408">Iron</keyword>
<feature type="domain" description="J" evidence="14">
    <location>
        <begin position="154"/>
        <end position="220"/>
    </location>
</feature>
<keyword evidence="4" id="KW-0997">Cell inner membrane</keyword>
<dbReference type="Pfam" id="PF00226">
    <property type="entry name" value="DnaJ"/>
    <property type="match status" value="1"/>
</dbReference>
<feature type="compositionally biased region" description="Low complexity" evidence="12">
    <location>
        <begin position="675"/>
        <end position="689"/>
    </location>
</feature>
<dbReference type="InterPro" id="IPR005804">
    <property type="entry name" value="FA_desaturase_dom"/>
</dbReference>
<dbReference type="OrthoDB" id="184323at2759"/>
<feature type="transmembrane region" description="Helical" evidence="13">
    <location>
        <begin position="23"/>
        <end position="42"/>
    </location>
</feature>
<dbReference type="GO" id="GO:0006629">
    <property type="term" value="P:lipid metabolic process"/>
    <property type="evidence" value="ECO:0007669"/>
    <property type="project" value="InterPro"/>
</dbReference>
<organism evidence="15 16">
    <name type="scientific">Tribonema minus</name>
    <dbReference type="NCBI Taxonomy" id="303371"/>
    <lineage>
        <taxon>Eukaryota</taxon>
        <taxon>Sar</taxon>
        <taxon>Stramenopiles</taxon>
        <taxon>Ochrophyta</taxon>
        <taxon>PX clade</taxon>
        <taxon>Xanthophyceae</taxon>
        <taxon>Tribonematales</taxon>
        <taxon>Tribonemataceae</taxon>
        <taxon>Tribonema</taxon>
    </lineage>
</organism>
<dbReference type="GO" id="GO:0004497">
    <property type="term" value="F:monooxygenase activity"/>
    <property type="evidence" value="ECO:0007669"/>
    <property type="project" value="UniProtKB-KW"/>
</dbReference>
<evidence type="ECO:0000256" key="13">
    <source>
        <dbReference type="SAM" id="Phobius"/>
    </source>
</evidence>
<evidence type="ECO:0000256" key="7">
    <source>
        <dbReference type="ARBA" id="ARBA00022989"/>
    </source>
</evidence>
<dbReference type="Gene3D" id="1.10.287.110">
    <property type="entry name" value="DnaJ domain"/>
    <property type="match status" value="1"/>
</dbReference>
<keyword evidence="3" id="KW-1003">Cell membrane</keyword>
<keyword evidence="8" id="KW-0560">Oxidoreductase</keyword>
<dbReference type="InterPro" id="IPR033885">
    <property type="entry name" value="AlkB/XylM"/>
</dbReference>
<evidence type="ECO:0000256" key="8">
    <source>
        <dbReference type="ARBA" id="ARBA00023002"/>
    </source>
</evidence>
<dbReference type="InterPro" id="IPR001623">
    <property type="entry name" value="DnaJ_domain"/>
</dbReference>
<evidence type="ECO:0000256" key="4">
    <source>
        <dbReference type="ARBA" id="ARBA00022519"/>
    </source>
</evidence>
<evidence type="ECO:0000256" key="12">
    <source>
        <dbReference type="SAM" id="MobiDB-lite"/>
    </source>
</evidence>
<keyword evidence="5 13" id="KW-0812">Transmembrane</keyword>
<feature type="transmembrane region" description="Helical" evidence="13">
    <location>
        <begin position="340"/>
        <end position="363"/>
    </location>
</feature>
<keyword evidence="11 13" id="KW-0472">Membrane</keyword>
<evidence type="ECO:0000256" key="11">
    <source>
        <dbReference type="ARBA" id="ARBA00023136"/>
    </source>
</evidence>
<evidence type="ECO:0000256" key="3">
    <source>
        <dbReference type="ARBA" id="ARBA00022475"/>
    </source>
</evidence>
<keyword evidence="16" id="KW-1185">Reference proteome</keyword>
<dbReference type="CDD" id="cd06257">
    <property type="entry name" value="DnaJ"/>
    <property type="match status" value="1"/>
</dbReference>
<evidence type="ECO:0000256" key="5">
    <source>
        <dbReference type="ARBA" id="ARBA00022692"/>
    </source>
</evidence>
<dbReference type="SMART" id="SM00271">
    <property type="entry name" value="DnaJ"/>
    <property type="match status" value="1"/>
</dbReference>
<proteinExistence type="inferred from homology"/>
<dbReference type="InterPro" id="IPR036869">
    <property type="entry name" value="J_dom_sf"/>
</dbReference>
<dbReference type="GO" id="GO:0046872">
    <property type="term" value="F:metal ion binding"/>
    <property type="evidence" value="ECO:0007669"/>
    <property type="project" value="UniProtKB-KW"/>
</dbReference>
<dbReference type="PANTHER" id="PTHR38674:SF1">
    <property type="entry name" value="ALKANE 1-MONOOXYGENASE 1"/>
    <property type="match status" value="1"/>
</dbReference>
<feature type="transmembrane region" description="Helical" evidence="13">
    <location>
        <begin position="408"/>
        <end position="428"/>
    </location>
</feature>
<keyword evidence="10" id="KW-0503">Monooxygenase</keyword>
<dbReference type="Proteomes" id="UP000664859">
    <property type="component" value="Unassembled WGS sequence"/>
</dbReference>
<dbReference type="PROSITE" id="PS50076">
    <property type="entry name" value="DNAJ_2"/>
    <property type="match status" value="1"/>
</dbReference>
<keyword evidence="6" id="KW-0479">Metal-binding</keyword>
<dbReference type="PANTHER" id="PTHR38674">
    <property type="entry name" value="ALKANE 1-MONOOXYGENASE 1"/>
    <property type="match status" value="1"/>
</dbReference>
<evidence type="ECO:0000256" key="1">
    <source>
        <dbReference type="ARBA" id="ARBA00004429"/>
    </source>
</evidence>
<feature type="region of interest" description="Disordered" evidence="12">
    <location>
        <begin position="122"/>
        <end position="144"/>
    </location>
</feature>
<dbReference type="SUPFAM" id="SSF46565">
    <property type="entry name" value="Chaperone J-domain"/>
    <property type="match status" value="1"/>
</dbReference>
<evidence type="ECO:0000256" key="6">
    <source>
        <dbReference type="ARBA" id="ARBA00022723"/>
    </source>
</evidence>
<sequence length="697" mass="76252">MASAATAKEQKVAASPESSSNSVVPVLLCLTLVGAAAANVFMAKRIRYMMPPPKQARWQPADDLRAAQRAAAKRKYDMAWAEREEQERAAAAAQKAAQEAQLRREREYRALRDEMERIRRTATHRRQGLATSEARRRGSAPPHGIALLPPSVALALRALGFESLSGVTEASVKRAYLAKAQELHPDKHRHCVESEAARRRSEERFKEVAEAYQHLLEHYFNVNTTAATTTATSATNSAAAAATTGNQWWSLRTHPPPPTGTAATLCSLAWLAWAVAVIGGCALLFHLPPWQYAAFVTAAFALSAAIPDPGTAPWPTYAHLCLPIIAAKGLHAGGAWACSLIYWAFVLLPVLDALVGVDTFNHARAVYATLAERRAFRVTTCIFPLVEVALLLWSFREVATRELTVAEAVGYSVSVGVYAGGFGILIAHELLHRNTKFERLLGRIIIALMCYGHFNVEHNHGHHRTVATPEDPATARFGESFWSFLPRCVVNSFRSAVTIENARLRAEGLPWHHNEVYRYGVVSATVAVLVAALFGRAALYMFLGQSLMGIILFESVNYLEHYGLERREVSPGKYESVGVEHSWDSPFRLSNMCLFKLQRHADHHIAAGKRYQLLLAQKDAPQLPCGYPGSILLAFVPPAWFRVMDPRIHALRARHPGRVWRFGPACDGVSAAGSSAAGDSAAGGYAAGAPVQKSKDA</sequence>